<reference evidence="1" key="1">
    <citation type="submission" date="2018-07" db="EMBL/GenBank/DDBJ databases">
        <authorList>
            <consortium name="PulseNet: The National Subtyping Network for Foodborne Disease Surveillance"/>
            <person name="Tarr C.L."/>
            <person name="Trees E."/>
            <person name="Katz L.S."/>
            <person name="Carleton-Romer H.A."/>
            <person name="Stroika S."/>
            <person name="Kucerova Z."/>
            <person name="Roache K.F."/>
            <person name="Sabol A.L."/>
            <person name="Besser J."/>
            <person name="Gerner-Smidt P."/>
        </authorList>
    </citation>
    <scope>NUCLEOTIDE SEQUENCE</scope>
    <source>
        <strain evidence="1">PNUSAS046879</strain>
    </source>
</reference>
<name>A0A5T8K3A1_SALER</name>
<dbReference type="EMBL" id="AAGGFW010000026">
    <property type="protein sequence ID" value="EBN6215744.1"/>
    <property type="molecule type" value="Genomic_DNA"/>
</dbReference>
<accession>A0A5T8K3A1</accession>
<organism evidence="1">
    <name type="scientific">Salmonella enterica</name>
    <name type="common">Salmonella choleraesuis</name>
    <dbReference type="NCBI Taxonomy" id="28901"/>
    <lineage>
        <taxon>Bacteria</taxon>
        <taxon>Pseudomonadati</taxon>
        <taxon>Pseudomonadota</taxon>
        <taxon>Gammaproteobacteria</taxon>
        <taxon>Enterobacterales</taxon>
        <taxon>Enterobacteriaceae</taxon>
        <taxon>Salmonella</taxon>
    </lineage>
</organism>
<gene>
    <name evidence="1" type="ORF">DWR41_25845</name>
</gene>
<protein>
    <submittedName>
        <fullName evidence="1">Uncharacterized protein</fullName>
    </submittedName>
</protein>
<proteinExistence type="predicted"/>
<comment type="caution">
    <text evidence="1">The sequence shown here is derived from an EMBL/GenBank/DDBJ whole genome shotgun (WGS) entry which is preliminary data.</text>
</comment>
<sequence length="64" mass="7779">MSNKKRRYQSLPAPWFINQLKNSSQIKNKSITPLKLKKNLNKYHHTGITRIKLYYEKEIYDQKI</sequence>
<evidence type="ECO:0000313" key="1">
    <source>
        <dbReference type="EMBL" id="EBN6215744.1"/>
    </source>
</evidence>
<dbReference type="AlphaFoldDB" id="A0A5T8K3A1"/>